<accession>A0ABU7S653</accession>
<dbReference type="RefSeq" id="WP_331205813.1">
    <property type="nucleotide sequence ID" value="NZ_JAZGQL010000001.1"/>
</dbReference>
<proteinExistence type="predicted"/>
<protein>
    <submittedName>
        <fullName evidence="1">Type VII secretion target</fullName>
    </submittedName>
</protein>
<sequence>MPYFKAEPAVIREFGAEIAGLVDDARAAQRYNERWLEISGARGPLYQTVFDAVARVKGTLTLSYAQLANVLTLSAEEVDRAADYYQNTDVASAEKFDRTY</sequence>
<evidence type="ECO:0000313" key="1">
    <source>
        <dbReference type="EMBL" id="MEE6305424.1"/>
    </source>
</evidence>
<organism evidence="1 2">
    <name type="scientific">Plantactinospora veratri</name>
    <dbReference type="NCBI Taxonomy" id="1436122"/>
    <lineage>
        <taxon>Bacteria</taxon>
        <taxon>Bacillati</taxon>
        <taxon>Actinomycetota</taxon>
        <taxon>Actinomycetes</taxon>
        <taxon>Micromonosporales</taxon>
        <taxon>Micromonosporaceae</taxon>
        <taxon>Plantactinospora</taxon>
    </lineage>
</organism>
<gene>
    <name evidence="1" type="ORF">V1634_01055</name>
</gene>
<keyword evidence="2" id="KW-1185">Reference proteome</keyword>
<dbReference type="EMBL" id="JAZGQL010000001">
    <property type="protein sequence ID" value="MEE6305424.1"/>
    <property type="molecule type" value="Genomic_DNA"/>
</dbReference>
<evidence type="ECO:0000313" key="2">
    <source>
        <dbReference type="Proteomes" id="UP001339911"/>
    </source>
</evidence>
<dbReference type="Pfam" id="PF10824">
    <property type="entry name" value="T7SS_ESX_EspC"/>
    <property type="match status" value="1"/>
</dbReference>
<dbReference type="Proteomes" id="UP001339911">
    <property type="component" value="Unassembled WGS sequence"/>
</dbReference>
<dbReference type="InterPro" id="IPR022536">
    <property type="entry name" value="EspC"/>
</dbReference>
<name>A0ABU7S653_9ACTN</name>
<reference evidence="1 2" key="1">
    <citation type="submission" date="2024-01" db="EMBL/GenBank/DDBJ databases">
        <title>Genome insights into Plantactinospora veratri sp. nov.</title>
        <authorList>
            <person name="Wang L."/>
        </authorList>
    </citation>
    <scope>NUCLEOTIDE SEQUENCE [LARGE SCALE GENOMIC DNA]</scope>
    <source>
        <strain evidence="1 2">NEAU-FHS4</strain>
    </source>
</reference>
<comment type="caution">
    <text evidence="1">The sequence shown here is derived from an EMBL/GenBank/DDBJ whole genome shotgun (WGS) entry which is preliminary data.</text>
</comment>